<dbReference type="eggNOG" id="COG0582">
    <property type="taxonomic scope" value="Bacteria"/>
</dbReference>
<dbReference type="HOGENOM" id="CLU_048231_3_1_6"/>
<evidence type="ECO:0000256" key="1">
    <source>
        <dbReference type="ARBA" id="ARBA00023172"/>
    </source>
</evidence>
<dbReference type="GO" id="GO:0015074">
    <property type="term" value="P:DNA integration"/>
    <property type="evidence" value="ECO:0007669"/>
    <property type="project" value="InterPro"/>
</dbReference>
<accession>D0S981</accession>
<organism evidence="3 4">
    <name type="scientific">Acinetobacter johnsonii SH046</name>
    <dbReference type="NCBI Taxonomy" id="575586"/>
    <lineage>
        <taxon>Bacteria</taxon>
        <taxon>Pseudomonadati</taxon>
        <taxon>Pseudomonadota</taxon>
        <taxon>Gammaproteobacteria</taxon>
        <taxon>Moraxellales</taxon>
        <taxon>Moraxellaceae</taxon>
        <taxon>Acinetobacter</taxon>
    </lineage>
</organism>
<evidence type="ECO:0000313" key="4">
    <source>
        <dbReference type="Proteomes" id="UP000012047"/>
    </source>
</evidence>
<dbReference type="Gene3D" id="1.10.443.10">
    <property type="entry name" value="Intergrase catalytic core"/>
    <property type="match status" value="1"/>
</dbReference>
<keyword evidence="1" id="KW-0233">DNA recombination</keyword>
<proteinExistence type="predicted"/>
<name>D0S981_ACIJO</name>
<dbReference type="EMBL" id="GG704964">
    <property type="protein sequence ID" value="EEY96968.1"/>
    <property type="molecule type" value="Genomic_DNA"/>
</dbReference>
<dbReference type="AlphaFoldDB" id="D0S981"/>
<dbReference type="PROSITE" id="PS51898">
    <property type="entry name" value="TYR_RECOMBINASE"/>
    <property type="match status" value="1"/>
</dbReference>
<feature type="domain" description="Tyr recombinase" evidence="2">
    <location>
        <begin position="202"/>
        <end position="438"/>
    </location>
</feature>
<sequence length="449" mass="53336">MVVRMFVVKTIKISKNYSNQNHIVLLFDTSATVPCLYPLLYSTTVLRFQSIATQQSDMLALKFWYEFWYQKYSTLFCESFFSSKYEPEIFLNEIDNFIVFLENNKKLETNLIRLRSNIETNYMTITQRLRSVFKYFGYLLDGYWNIRYQDIKIKELTNRRKKIDLFLMNKKKIFSKFSKRSLTVKSNINHNFKSLTNEMVVMLYKIIRPDQATNINKDNPFSTKSHQLRNFLIVHLMMNYGLRVGELMLLTKRSIKKSINSDSYSLIVTNTDDEHDSRQRKPSIKNEQSYRVIKLDSMDYKFLMLYMEKIRNLNDSDILFTSLKPPYSPLSYSSINAIFKVIEQVFRTLHPIYFDDINIESIQKFTPHVCRHTWAYITLAFAIKKYRNESASPLTQSNDEIMQKAQENLRVLGGWSANSIMPSYYAKRFIVDSANLINLQRISQELWEL</sequence>
<dbReference type="InterPro" id="IPR002104">
    <property type="entry name" value="Integrase_catalytic"/>
</dbReference>
<gene>
    <name evidence="3" type="ORF">HMPREF0016_00051</name>
</gene>
<evidence type="ECO:0000313" key="3">
    <source>
        <dbReference type="EMBL" id="EEY96968.1"/>
    </source>
</evidence>
<evidence type="ECO:0000259" key="2">
    <source>
        <dbReference type="PROSITE" id="PS51898"/>
    </source>
</evidence>
<dbReference type="GO" id="GO:0006310">
    <property type="term" value="P:DNA recombination"/>
    <property type="evidence" value="ECO:0007669"/>
    <property type="project" value="UniProtKB-KW"/>
</dbReference>
<dbReference type="InterPro" id="IPR011010">
    <property type="entry name" value="DNA_brk_join_enz"/>
</dbReference>
<dbReference type="InterPro" id="IPR013762">
    <property type="entry name" value="Integrase-like_cat_sf"/>
</dbReference>
<dbReference type="Proteomes" id="UP000012047">
    <property type="component" value="Unassembled WGS sequence"/>
</dbReference>
<protein>
    <recommendedName>
        <fullName evidence="2">Tyr recombinase domain-containing protein</fullName>
    </recommendedName>
</protein>
<dbReference type="GO" id="GO:0003677">
    <property type="term" value="F:DNA binding"/>
    <property type="evidence" value="ECO:0007669"/>
    <property type="project" value="InterPro"/>
</dbReference>
<dbReference type="SUPFAM" id="SSF56349">
    <property type="entry name" value="DNA breaking-rejoining enzymes"/>
    <property type="match status" value="1"/>
</dbReference>
<dbReference type="CDD" id="cd00397">
    <property type="entry name" value="DNA_BRE_C"/>
    <property type="match status" value="1"/>
</dbReference>
<dbReference type="Pfam" id="PF00589">
    <property type="entry name" value="Phage_integrase"/>
    <property type="match status" value="1"/>
</dbReference>
<reference evidence="4" key="1">
    <citation type="journal article" date="2012" name="PLoS ONE">
        <title>The success of Acinetobacter species; genetic, metabolic and virulence attributes.</title>
        <authorList>
            <person name="Peleg A.Y."/>
            <person name="de Breij A."/>
            <person name="Adams M.D."/>
            <person name="Cerqueira G.M."/>
            <person name="Mocali S."/>
            <person name="Galardini M."/>
            <person name="Nibbering P.H."/>
            <person name="Earl A.M."/>
            <person name="Ward D.V."/>
            <person name="Paterson D.L."/>
            <person name="Seifert H."/>
            <person name="Dijkshoorn L."/>
        </authorList>
    </citation>
    <scope>NUCLEOTIDE SEQUENCE [LARGE SCALE GENOMIC DNA]</scope>
    <source>
        <strain evidence="4">SH046</strain>
    </source>
</reference>